<evidence type="ECO:0000313" key="3">
    <source>
        <dbReference type="Proteomes" id="UP000632377"/>
    </source>
</evidence>
<dbReference type="PANTHER" id="PTHR37812">
    <property type="entry name" value="MU-LIKE PROPHAGE FLUMU PROTEIN C"/>
    <property type="match status" value="1"/>
</dbReference>
<dbReference type="EMBL" id="JAESWC010000009">
    <property type="protein sequence ID" value="MBL4936885.1"/>
    <property type="molecule type" value="Genomic_DNA"/>
</dbReference>
<dbReference type="InterPro" id="IPR052411">
    <property type="entry name" value="c-mor_Regulatory_Protein"/>
</dbReference>
<protein>
    <recommendedName>
        <fullName evidence="1">Mor transcription activator domain-containing protein</fullName>
    </recommendedName>
</protein>
<feature type="domain" description="Mor transcription activator" evidence="1">
    <location>
        <begin position="12"/>
        <end position="91"/>
    </location>
</feature>
<dbReference type="InterPro" id="IPR014875">
    <property type="entry name" value="Mor_transcription_activator"/>
</dbReference>
<sequence length="103" mass="12192">MQYKNGKEILPAELLVELQKYIQGELIYIPREETTRKAWGENNGTRENIRKRNNEIYKFYKEGYTVSELMSSYNLSEDSIRKIINKVNKDLKSCNRDRELAAV</sequence>
<evidence type="ECO:0000313" key="2">
    <source>
        <dbReference type="EMBL" id="MBL4936885.1"/>
    </source>
</evidence>
<keyword evidence="3" id="KW-1185">Reference proteome</keyword>
<dbReference type="InterPro" id="IPR009057">
    <property type="entry name" value="Homeodomain-like_sf"/>
</dbReference>
<dbReference type="PANTHER" id="PTHR37812:SF1">
    <property type="entry name" value="MU-LIKE PROPHAGE FLUMU PROTEIN C"/>
    <property type="match status" value="1"/>
</dbReference>
<dbReference type="RefSeq" id="WP_202749645.1">
    <property type="nucleotide sequence ID" value="NZ_JAESWC010000009.1"/>
</dbReference>
<dbReference type="NCBIfam" id="NF040785">
    <property type="entry name" value="CD3324_fam"/>
    <property type="match status" value="1"/>
</dbReference>
<dbReference type="InterPro" id="IPR049739">
    <property type="entry name" value="YraL-like"/>
</dbReference>
<organism evidence="2 3">
    <name type="scientific">Clostridium rhizosphaerae</name>
    <dbReference type="NCBI Taxonomy" id="2803861"/>
    <lineage>
        <taxon>Bacteria</taxon>
        <taxon>Bacillati</taxon>
        <taxon>Bacillota</taxon>
        <taxon>Clostridia</taxon>
        <taxon>Eubacteriales</taxon>
        <taxon>Clostridiaceae</taxon>
        <taxon>Clostridium</taxon>
    </lineage>
</organism>
<dbReference type="Proteomes" id="UP000632377">
    <property type="component" value="Unassembled WGS sequence"/>
</dbReference>
<dbReference type="Pfam" id="PF08765">
    <property type="entry name" value="Mor"/>
    <property type="match status" value="1"/>
</dbReference>
<gene>
    <name evidence="2" type="ORF">JK636_14090</name>
</gene>
<dbReference type="Gene3D" id="1.10.10.60">
    <property type="entry name" value="Homeodomain-like"/>
    <property type="match status" value="1"/>
</dbReference>
<dbReference type="SUPFAM" id="SSF46689">
    <property type="entry name" value="Homeodomain-like"/>
    <property type="match status" value="1"/>
</dbReference>
<name>A0ABS1TC14_9CLOT</name>
<comment type="caution">
    <text evidence="2">The sequence shown here is derived from an EMBL/GenBank/DDBJ whole genome shotgun (WGS) entry which is preliminary data.</text>
</comment>
<reference evidence="2 3" key="1">
    <citation type="submission" date="2021-01" db="EMBL/GenBank/DDBJ databases">
        <title>Genome public.</title>
        <authorList>
            <person name="Liu C."/>
            <person name="Sun Q."/>
        </authorList>
    </citation>
    <scope>NUCLEOTIDE SEQUENCE [LARGE SCALE GENOMIC DNA]</scope>
    <source>
        <strain evidence="2 3">YIM B02515</strain>
    </source>
</reference>
<evidence type="ECO:0000259" key="1">
    <source>
        <dbReference type="Pfam" id="PF08765"/>
    </source>
</evidence>
<proteinExistence type="predicted"/>
<accession>A0ABS1TC14</accession>